<evidence type="ECO:0000313" key="5">
    <source>
        <dbReference type="Proteomes" id="UP000494206"/>
    </source>
</evidence>
<feature type="disulfide bond" evidence="1">
    <location>
        <begin position="111"/>
        <end position="145"/>
    </location>
</feature>
<dbReference type="PANTHER" id="PTHR21724:SF101">
    <property type="entry name" value="SHKT DOMAIN-CONTAINING PROTEIN"/>
    <property type="match status" value="1"/>
</dbReference>
<dbReference type="Pfam" id="PF01549">
    <property type="entry name" value="ShK"/>
    <property type="match status" value="3"/>
</dbReference>
<keyword evidence="5" id="KW-1185">Reference proteome</keyword>
<dbReference type="PANTHER" id="PTHR21724">
    <property type="entry name" value="SHKT DOMAIN-CONTAINING PROTEIN"/>
    <property type="match status" value="1"/>
</dbReference>
<evidence type="ECO:0000259" key="3">
    <source>
        <dbReference type="PROSITE" id="PS51670"/>
    </source>
</evidence>
<protein>
    <recommendedName>
        <fullName evidence="3">ShKT domain-containing protein</fullName>
    </recommendedName>
</protein>
<sequence length="207" mass="22463">MMAFNSKLLILASFVAMTASQNSTRPPRTCRTESRSACFLGKCPAGFECVADRCCNERDVVQPGGDCKDFVDNCETIDCHSISLQEFARANCARTCNMCYATGPVSPKYACTDLLPDCQNRTKLCQDIDFVDMMALFCPRTCTLCLASPPTKLPTCSDLLTDCANRGDYCTSNGVSDYQKRVGCGNYCGLCGAKATAAVAPIYRFGK</sequence>
<proteinExistence type="predicted"/>
<dbReference type="Gene3D" id="1.10.10.1870">
    <property type="entry name" value="ShTK domain-like"/>
    <property type="match status" value="1"/>
</dbReference>
<feature type="chain" id="PRO_5035899962" description="ShKT domain-containing protein" evidence="2">
    <location>
        <begin position="21"/>
        <end position="207"/>
    </location>
</feature>
<feature type="signal peptide" evidence="2">
    <location>
        <begin position="1"/>
        <end position="20"/>
    </location>
</feature>
<reference evidence="4 5" key="1">
    <citation type="submission" date="2020-04" db="EMBL/GenBank/DDBJ databases">
        <authorList>
            <person name="Laetsch R D."/>
            <person name="Stevens L."/>
            <person name="Kumar S."/>
            <person name="Blaxter L. M."/>
        </authorList>
    </citation>
    <scope>NUCLEOTIDE SEQUENCE [LARGE SCALE GENOMIC DNA]</scope>
</reference>
<accession>A0A8S1FB60</accession>
<dbReference type="InterPro" id="IPR003582">
    <property type="entry name" value="ShKT_dom"/>
</dbReference>
<dbReference type="PROSITE" id="PS51670">
    <property type="entry name" value="SHKT"/>
    <property type="match status" value="1"/>
</dbReference>
<evidence type="ECO:0000313" key="4">
    <source>
        <dbReference type="EMBL" id="CAB3409486.1"/>
    </source>
</evidence>
<comment type="caution">
    <text evidence="4">The sequence shown here is derived from an EMBL/GenBank/DDBJ whole genome shotgun (WGS) entry which is preliminary data.</text>
</comment>
<dbReference type="SMART" id="SM00254">
    <property type="entry name" value="ShKT"/>
    <property type="match status" value="3"/>
</dbReference>
<dbReference type="AlphaFoldDB" id="A0A8S1FB60"/>
<name>A0A8S1FB60_9PELO</name>
<organism evidence="4 5">
    <name type="scientific">Caenorhabditis bovis</name>
    <dbReference type="NCBI Taxonomy" id="2654633"/>
    <lineage>
        <taxon>Eukaryota</taxon>
        <taxon>Metazoa</taxon>
        <taxon>Ecdysozoa</taxon>
        <taxon>Nematoda</taxon>
        <taxon>Chromadorea</taxon>
        <taxon>Rhabditida</taxon>
        <taxon>Rhabditina</taxon>
        <taxon>Rhabditomorpha</taxon>
        <taxon>Rhabditoidea</taxon>
        <taxon>Rhabditidae</taxon>
        <taxon>Peloderinae</taxon>
        <taxon>Caenorhabditis</taxon>
    </lineage>
</organism>
<gene>
    <name evidence="4" type="ORF">CBOVIS_LOCUS11134</name>
</gene>
<comment type="caution">
    <text evidence="1">Lacks conserved residue(s) required for the propagation of feature annotation.</text>
</comment>
<dbReference type="EMBL" id="CADEPM010000008">
    <property type="protein sequence ID" value="CAB3409486.1"/>
    <property type="molecule type" value="Genomic_DNA"/>
</dbReference>
<keyword evidence="2" id="KW-0732">Signal</keyword>
<keyword evidence="1" id="KW-1015">Disulfide bond</keyword>
<dbReference type="Proteomes" id="UP000494206">
    <property type="component" value="Unassembled WGS sequence"/>
</dbReference>
<evidence type="ECO:0000256" key="1">
    <source>
        <dbReference type="PROSITE-ProRule" id="PRU01005"/>
    </source>
</evidence>
<dbReference type="OrthoDB" id="5779521at2759"/>
<evidence type="ECO:0000256" key="2">
    <source>
        <dbReference type="SAM" id="SignalP"/>
    </source>
</evidence>
<feature type="domain" description="ShKT" evidence="3">
    <location>
        <begin position="111"/>
        <end position="145"/>
    </location>
</feature>